<name>A0A143PNC4_LUTPR</name>
<evidence type="ECO:0000313" key="3">
    <source>
        <dbReference type="EMBL" id="AMY09926.1"/>
    </source>
</evidence>
<feature type="signal peptide" evidence="1">
    <location>
        <begin position="1"/>
        <end position="23"/>
    </location>
</feature>
<dbReference type="InterPro" id="IPR002909">
    <property type="entry name" value="IPT_dom"/>
</dbReference>
<feature type="chain" id="PRO_5007511715" evidence="1">
    <location>
        <begin position="24"/>
        <end position="849"/>
    </location>
</feature>
<keyword evidence="1" id="KW-0732">Signal</keyword>
<accession>A0A143PNC4</accession>
<dbReference type="InterPro" id="IPR013783">
    <property type="entry name" value="Ig-like_fold"/>
</dbReference>
<dbReference type="SUPFAM" id="SSF52266">
    <property type="entry name" value="SGNH hydrolase"/>
    <property type="match status" value="1"/>
</dbReference>
<keyword evidence="4" id="KW-1185">Reference proteome</keyword>
<dbReference type="EMBL" id="CP015136">
    <property type="protein sequence ID" value="AMY09926.1"/>
    <property type="molecule type" value="Genomic_DNA"/>
</dbReference>
<feature type="domain" description="IPT/TIG" evidence="2">
    <location>
        <begin position="508"/>
        <end position="609"/>
    </location>
</feature>
<dbReference type="Gene3D" id="3.40.50.1110">
    <property type="entry name" value="SGNH hydrolase"/>
    <property type="match status" value="1"/>
</dbReference>
<dbReference type="InterPro" id="IPR014756">
    <property type="entry name" value="Ig_E-set"/>
</dbReference>
<sequence length="849" mass="88821" precursor="true">MSWFRGAALAALAFFAAVPHAGAQGASTWYLAEGANNATFAQEILVGNPSAQALKVTVTLLPQSDAIAPTLTKTFDLGPSARLTVRLGSDFNLNGSASASVTAVLASDNATPADVVVERTMYFPGATQSGSHNASGVTQNGLSDRWTLAEGSGGVFETFVLVANPNPTPTTVRATYLTGTGESFVTEQVAPANSRVTLYPRGEHVPLASADFSTVIESLTAGNLVIAERAMYFDAFHSGHDALGVTGPSTTWLFAEGFTGGNAETAFETYLLLANTGTTDTVATVDYLLDNGQVVTRTYPLLARQRFTVWVDQEGRTFDSRLTAAAFGIRVTAASPIVAERAMYWGTPSAGDPTMPTFPWREGHATAGTIAGEAKWAFAEGQQGRFGAAATTFDTFFLLANPQNIPVLVQATFVREDGKGIVRTLCVAPNSRSNIWTAEFPELAGQRFATFLESINSSDPACAAVANTGFVAERAVYSGAGFLAGHVNGGTRWTGAIAAPPVAPAFAVTSVSPSSGRLAGGQTITITGAGFQQGAKVLFDNSTWTADRNANTKLGDVDQATAVVVSQDGTTITAKTPTRDFYNGYQTAGPTTVRVVNPDNTNTSLANGFTFKLNVLAFGDEYVTGLINGSPGVAATPFPARLEASLKAFEKDLLNSSTGAATGSKVLQFGQYVTVTNGGSNFECASATNTGCTAQSGQSRFPALADQVAAANASDAFDAVIFAEGVNDVEAGVLPNSVAGALRNMVASARDRKIVIFMTKYEETNIGTLSADSVKALGDAIWGVTTDTSLGVEIYRQSFFQVPTVGGRPTQAGYDRMASDLFTKLTREFPLQPCDARNDKPGKGCPRNP</sequence>
<dbReference type="RefSeq" id="WP_110171625.1">
    <property type="nucleotide sequence ID" value="NZ_CP015136.1"/>
</dbReference>
<dbReference type="AlphaFoldDB" id="A0A143PNC4"/>
<organism evidence="3 4">
    <name type="scientific">Luteitalea pratensis</name>
    <dbReference type="NCBI Taxonomy" id="1855912"/>
    <lineage>
        <taxon>Bacteria</taxon>
        <taxon>Pseudomonadati</taxon>
        <taxon>Acidobacteriota</taxon>
        <taxon>Vicinamibacteria</taxon>
        <taxon>Vicinamibacterales</taxon>
        <taxon>Vicinamibacteraceae</taxon>
        <taxon>Luteitalea</taxon>
    </lineage>
</organism>
<dbReference type="Gene3D" id="2.60.40.10">
    <property type="entry name" value="Immunoglobulins"/>
    <property type="match status" value="1"/>
</dbReference>
<dbReference type="STRING" id="1855912.LuPra_03153"/>
<dbReference type="CDD" id="cd00102">
    <property type="entry name" value="IPT"/>
    <property type="match status" value="1"/>
</dbReference>
<dbReference type="Gene3D" id="2.60.290.11">
    <property type="entry name" value="TM1070-like"/>
    <property type="match status" value="1"/>
</dbReference>
<gene>
    <name evidence="3" type="ORF">LuPra_03153</name>
</gene>
<protein>
    <submittedName>
        <fullName evidence="3">IPT/TIG domain protein</fullName>
    </submittedName>
</protein>
<dbReference type="GO" id="GO:0016788">
    <property type="term" value="F:hydrolase activity, acting on ester bonds"/>
    <property type="evidence" value="ECO:0007669"/>
    <property type="project" value="UniProtKB-ARBA"/>
</dbReference>
<dbReference type="Proteomes" id="UP000076079">
    <property type="component" value="Chromosome"/>
</dbReference>
<dbReference type="InterPro" id="IPR036514">
    <property type="entry name" value="SGNH_hydro_sf"/>
</dbReference>
<proteinExistence type="predicted"/>
<evidence type="ECO:0000259" key="2">
    <source>
        <dbReference type="Pfam" id="PF01833"/>
    </source>
</evidence>
<dbReference type="SUPFAM" id="SSF81296">
    <property type="entry name" value="E set domains"/>
    <property type="match status" value="1"/>
</dbReference>
<dbReference type="KEGG" id="abac:LuPra_03153"/>
<dbReference type="OrthoDB" id="135775at2"/>
<reference evidence="4" key="2">
    <citation type="submission" date="2016-04" db="EMBL/GenBank/DDBJ databases">
        <title>First Complete Genome Sequence of a Subdivision 6 Acidobacterium.</title>
        <authorList>
            <person name="Huang S."/>
            <person name="Vieira S."/>
            <person name="Bunk B."/>
            <person name="Riedel T."/>
            <person name="Sproeer C."/>
            <person name="Overmann J."/>
        </authorList>
    </citation>
    <scope>NUCLEOTIDE SEQUENCE [LARGE SCALE GENOMIC DNA]</scope>
    <source>
        <strain evidence="4">DSM 100886 HEG_-6_39</strain>
    </source>
</reference>
<evidence type="ECO:0000313" key="4">
    <source>
        <dbReference type="Proteomes" id="UP000076079"/>
    </source>
</evidence>
<reference evidence="3 4" key="1">
    <citation type="journal article" date="2016" name="Genome Announc.">
        <title>First Complete Genome Sequence of a Subdivision 6 Acidobacterium Strain.</title>
        <authorList>
            <person name="Huang S."/>
            <person name="Vieira S."/>
            <person name="Bunk B."/>
            <person name="Riedel T."/>
            <person name="Sproer C."/>
            <person name="Overmann J."/>
        </authorList>
    </citation>
    <scope>NUCLEOTIDE SEQUENCE [LARGE SCALE GENOMIC DNA]</scope>
    <source>
        <strain evidence="4">DSM 100886 HEG_-6_39</strain>
    </source>
</reference>
<dbReference type="InterPro" id="IPR036698">
    <property type="entry name" value="TM1070-like_sf"/>
</dbReference>
<evidence type="ECO:0000256" key="1">
    <source>
        <dbReference type="SAM" id="SignalP"/>
    </source>
</evidence>
<dbReference type="Pfam" id="PF01833">
    <property type="entry name" value="TIG"/>
    <property type="match status" value="1"/>
</dbReference>